<dbReference type="InterPro" id="IPR013120">
    <property type="entry name" value="FAR_NAD-bd"/>
</dbReference>
<keyword evidence="2" id="KW-0597">Phosphoprotein</keyword>
<dbReference type="InterPro" id="IPR045851">
    <property type="entry name" value="AMP-bd_C_sf"/>
</dbReference>
<dbReference type="Gene3D" id="3.40.50.12780">
    <property type="entry name" value="N-terminal domain of ligase-like"/>
    <property type="match status" value="1"/>
</dbReference>
<dbReference type="Pfam" id="PF07993">
    <property type="entry name" value="NAD_binding_4"/>
    <property type="match status" value="1"/>
</dbReference>
<reference evidence="4 5" key="1">
    <citation type="journal article" date="2015" name="MBio">
        <title>Enzymatic Degradation of Phenazines Can Generate Energy and Protect Sensitive Organisms from Toxicity.</title>
        <authorList>
            <person name="Costa K.C."/>
            <person name="Bergkessel M."/>
            <person name="Saunders S."/>
            <person name="Korlach J."/>
            <person name="Newman D.K."/>
        </authorList>
    </citation>
    <scope>NUCLEOTIDE SEQUENCE [LARGE SCALE GENOMIC DNA]</scope>
    <source>
        <strain evidence="4 5">CT6</strain>
    </source>
</reference>
<dbReference type="RefSeq" id="WP_054602783.1">
    <property type="nucleotide sequence ID" value="NZ_CP011269.1"/>
</dbReference>
<dbReference type="InterPro" id="IPR036291">
    <property type="entry name" value="NAD(P)-bd_dom_sf"/>
</dbReference>
<protein>
    <submittedName>
        <fullName evidence="4">Putative peptide synthase</fullName>
    </submittedName>
</protein>
<dbReference type="Gene3D" id="3.30.300.30">
    <property type="match status" value="1"/>
</dbReference>
<evidence type="ECO:0000313" key="5">
    <source>
        <dbReference type="Proteomes" id="UP000057134"/>
    </source>
</evidence>
<sequence>MHLPDAPCPQGIPLSRSQQNIYHGVLQDGDPYLYLIGRSYRFHPVAKVEFLTALRATILTNPIQLCVLTAPPVGDGYPDLVPALDVDDIVDVCADDTRASAGDELARGWQSGILATPLVRYRVRVDSEGMVRRLDAHAHHVLLDGGAIGIIEADLGRALAGNPPADGGGERLAGLVAAQQRESILVDGSVDRLAAIAQRELGEESLGWVPAHRAADVPASAAKGIRMASEVITGDDFDALCDLAERENVPLNILVAAAATAVYASTRQSTDALLVHAVDNRFGEPELDVATCLVNSVAQPVRFSAVASTADLVRMLDRGYVKAARRRWLREEQYRRMYLAINRTTSVESLTLNFLREPCAPELVPFSAESPVTSAIGPVEGMTVAAVLDERRRTLTVDIWDRADVPAQDAVPAAARIAQALKSMPTLWNLPIAMAVGEWCGLAVDGTPERDWQGPEAGPATVSAWFMSRADAVDECRRRRVHVDSWIARLIEINAAPGDVVVFADDGTDAAVDLMIACHLAGCGYSACDAEDQVRGRADRLGADGDGFAAHVVDLDSAHNPRILDREYRRLVDTRVEQTMTDPCLAARTAYVMPTSGSTGEPKLVPVRHGSLAAFCTGVIRAYGWGPDDTILQCAPLTSDISVEEVFGAALCGATLKRSAALRAGDLQALAGDLVTTGASVLDLPTAMWHLWCEDGAAKAALRHSGLRQIVIGGEPIRPGAVEKWINSPGTENISLVSSYGPTETTVVVTVLPIIEGTEVVEHGARLRLGRPVVADTVVIAFGEVVVLGDMVADGYLGADSTGFAEIATADGRRLRAYATADRVTFDAEGYPTFAGRKDALVKIAGKRVDTAEIVRRVVADPAIADVAVEVRDGRLGVWFQTQRTRDGHDDPAVAARITNILADSHVPSFIVSAVAGIPRKPNGKTDTAQLCASPGSELVTQITVESEDRAVGLAGMWSARLGRPIGPEASLLAEGIGSLDLVRILPDTRRYLGRQVSILDVISADTAANLVCDIALAHTWMDTDTAAEIERDFSVLTTQSPVEVPGPRRSSPRGGERVLVVGASGILGTGFAEALVDLARSGRQLPEVVLAMRSAPTGDGVWSALHRVPGVRLERLVPGFGPDELRTLVRDTGARTVVNCAGNTKVVVPYRELRSANVELATAMADACGAADARLVHLSTHVVNADIAAAQVVDPRQAPYPYAASKALAELAIARAGRDLDFTMVRLPRVLGTPDQLRGSADILVSVIAACHALQAYPAVELTEEVTTGRAAATSILRMLPEFGGPEALGSGIRVMRGQPVSYGELLGGIAGKRVAIDQWQRCLDESDWAKDNPRRWSVIDAWMTLGHILGGRTYAQFLAQYPALPLNVRSVGEVAVEPEALHSLLAHAYPGTRTVWPTTYQPDAARQ</sequence>
<dbReference type="InterPro" id="IPR020845">
    <property type="entry name" value="AMP-binding_CS"/>
</dbReference>
<dbReference type="InterPro" id="IPR000873">
    <property type="entry name" value="AMP-dep_synth/lig_dom"/>
</dbReference>
<dbReference type="Gene3D" id="3.30.559.10">
    <property type="entry name" value="Chloramphenicol acetyltransferase-like domain"/>
    <property type="match status" value="1"/>
</dbReference>
<dbReference type="PANTHER" id="PTHR45527:SF1">
    <property type="entry name" value="FATTY ACID SYNTHASE"/>
    <property type="match status" value="1"/>
</dbReference>
<organism evidence="4 5">
    <name type="scientific">Mycolicibacterium fortuitum</name>
    <name type="common">Mycobacterium fortuitum</name>
    <dbReference type="NCBI Taxonomy" id="1766"/>
    <lineage>
        <taxon>Bacteria</taxon>
        <taxon>Bacillati</taxon>
        <taxon>Actinomycetota</taxon>
        <taxon>Actinomycetes</taxon>
        <taxon>Mycobacteriales</taxon>
        <taxon>Mycobacteriaceae</taxon>
        <taxon>Mycolicibacterium</taxon>
    </lineage>
</organism>
<dbReference type="STRING" id="1766.XA26_40980"/>
<dbReference type="GO" id="GO:0005737">
    <property type="term" value="C:cytoplasm"/>
    <property type="evidence" value="ECO:0007669"/>
    <property type="project" value="TreeGrafter"/>
</dbReference>
<dbReference type="SUPFAM" id="SSF52777">
    <property type="entry name" value="CoA-dependent acyltransferases"/>
    <property type="match status" value="2"/>
</dbReference>
<keyword evidence="5" id="KW-1185">Reference proteome</keyword>
<proteinExistence type="predicted"/>
<name>A0A0N9YE09_MYCFO</name>
<gene>
    <name evidence="4" type="ORF">XA26_40980</name>
</gene>
<dbReference type="SUPFAM" id="SSF51735">
    <property type="entry name" value="NAD(P)-binding Rossmann-fold domains"/>
    <property type="match status" value="1"/>
</dbReference>
<dbReference type="SUPFAM" id="SSF56801">
    <property type="entry name" value="Acetyl-CoA synthetase-like"/>
    <property type="match status" value="1"/>
</dbReference>
<keyword evidence="3" id="KW-0436">Ligase</keyword>
<dbReference type="Proteomes" id="UP000057134">
    <property type="component" value="Chromosome"/>
</dbReference>
<dbReference type="GO" id="GO:0044550">
    <property type="term" value="P:secondary metabolite biosynthetic process"/>
    <property type="evidence" value="ECO:0007669"/>
    <property type="project" value="TreeGrafter"/>
</dbReference>
<accession>A0A0N9YE09</accession>
<dbReference type="Gene3D" id="3.30.559.30">
    <property type="entry name" value="Nonribosomal peptide synthetase, condensation domain"/>
    <property type="match status" value="1"/>
</dbReference>
<evidence type="ECO:0000313" key="4">
    <source>
        <dbReference type="EMBL" id="ALI27907.1"/>
    </source>
</evidence>
<dbReference type="GO" id="GO:0031177">
    <property type="term" value="F:phosphopantetheine binding"/>
    <property type="evidence" value="ECO:0007669"/>
    <property type="project" value="TreeGrafter"/>
</dbReference>
<dbReference type="Pfam" id="PF00501">
    <property type="entry name" value="AMP-binding"/>
    <property type="match status" value="1"/>
</dbReference>
<dbReference type="InterPro" id="IPR023213">
    <property type="entry name" value="CAT-like_dom_sf"/>
</dbReference>
<dbReference type="InterPro" id="IPR042099">
    <property type="entry name" value="ANL_N_sf"/>
</dbReference>
<dbReference type="KEGG" id="mft:XA26_40980"/>
<evidence type="ECO:0000256" key="1">
    <source>
        <dbReference type="ARBA" id="ARBA00022450"/>
    </source>
</evidence>
<dbReference type="GO" id="GO:0016874">
    <property type="term" value="F:ligase activity"/>
    <property type="evidence" value="ECO:0007669"/>
    <property type="project" value="UniProtKB-KW"/>
</dbReference>
<evidence type="ECO:0000256" key="3">
    <source>
        <dbReference type="ARBA" id="ARBA00022598"/>
    </source>
</evidence>
<dbReference type="PANTHER" id="PTHR45527">
    <property type="entry name" value="NONRIBOSOMAL PEPTIDE SYNTHETASE"/>
    <property type="match status" value="1"/>
</dbReference>
<dbReference type="Gene3D" id="3.40.50.720">
    <property type="entry name" value="NAD(P)-binding Rossmann-like Domain"/>
    <property type="match status" value="1"/>
</dbReference>
<dbReference type="GO" id="GO:0043041">
    <property type="term" value="P:amino acid activation for nonribosomal peptide biosynthetic process"/>
    <property type="evidence" value="ECO:0007669"/>
    <property type="project" value="TreeGrafter"/>
</dbReference>
<evidence type="ECO:0000256" key="2">
    <source>
        <dbReference type="ARBA" id="ARBA00022553"/>
    </source>
</evidence>
<dbReference type="PATRIC" id="fig|1766.6.peg.4074"/>
<dbReference type="EMBL" id="CP011269">
    <property type="protein sequence ID" value="ALI27907.1"/>
    <property type="molecule type" value="Genomic_DNA"/>
</dbReference>
<keyword evidence="1" id="KW-0596">Phosphopantetheine</keyword>
<dbReference type="PROSITE" id="PS00455">
    <property type="entry name" value="AMP_BINDING"/>
    <property type="match status" value="1"/>
</dbReference>